<sequence>MFRRHYKHQIIKTKQKNAVETPGVEESALNELFIDELKDIYWAEKHLVSALPKMAKAATSDELRTAIENHLNETENHVTRLESAFESIDEKAVAKKCEAMAGLIKEGEEIISETKKGSFTRDAGIISAAQKVEHYEIASYGTLKTLATVLGYTEAASLLDATLQEEKNADNMLSKIAENSINQKGAHESE</sequence>
<dbReference type="InterPro" id="IPR010287">
    <property type="entry name" value="DUF892_YciF-like"/>
</dbReference>
<dbReference type="PANTHER" id="PTHR30565:SF9">
    <property type="entry name" value="PROTEIN YCIF"/>
    <property type="match status" value="1"/>
</dbReference>
<name>A0A839SDV7_9SPHI</name>
<gene>
    <name evidence="1" type="ORF">FHS11_001487</name>
</gene>
<dbReference type="Gene3D" id="1.20.1260.10">
    <property type="match status" value="1"/>
</dbReference>
<dbReference type="InterPro" id="IPR012347">
    <property type="entry name" value="Ferritin-like"/>
</dbReference>
<comment type="caution">
    <text evidence="1">The sequence shown here is derived from an EMBL/GenBank/DDBJ whole genome shotgun (WGS) entry which is preliminary data.</text>
</comment>
<dbReference type="OrthoDB" id="9795056at2"/>
<dbReference type="PANTHER" id="PTHR30565">
    <property type="entry name" value="PROTEIN YCIF"/>
    <property type="match status" value="1"/>
</dbReference>
<protein>
    <submittedName>
        <fullName evidence="1">Ferritin-like metal-binding protein YciE</fullName>
    </submittedName>
</protein>
<dbReference type="RefSeq" id="WP_096355032.1">
    <property type="nucleotide sequence ID" value="NZ_AP017313.1"/>
</dbReference>
<evidence type="ECO:0000313" key="2">
    <source>
        <dbReference type="Proteomes" id="UP000539265"/>
    </source>
</evidence>
<dbReference type="AlphaFoldDB" id="A0A839SDV7"/>
<proteinExistence type="predicted"/>
<keyword evidence="2" id="KW-1185">Reference proteome</keyword>
<dbReference type="InterPro" id="IPR009078">
    <property type="entry name" value="Ferritin-like_SF"/>
</dbReference>
<dbReference type="InterPro" id="IPR047114">
    <property type="entry name" value="YciF"/>
</dbReference>
<dbReference type="Proteomes" id="UP000539265">
    <property type="component" value="Unassembled WGS sequence"/>
</dbReference>
<evidence type="ECO:0000313" key="1">
    <source>
        <dbReference type="EMBL" id="MBB3055070.1"/>
    </source>
</evidence>
<dbReference type="EMBL" id="JACHWX010000003">
    <property type="protein sequence ID" value="MBB3055070.1"/>
    <property type="molecule type" value="Genomic_DNA"/>
</dbReference>
<reference evidence="1" key="1">
    <citation type="submission" date="2020-08" db="EMBL/GenBank/DDBJ databases">
        <title>Genomic Encyclopedia of Type Strains, Phase III (KMG-III): the genomes of soil and plant-associated and newly described type strains.</title>
        <authorList>
            <person name="Whitman W."/>
        </authorList>
    </citation>
    <scope>NUCLEOTIDE SEQUENCE [LARGE SCALE GENOMIC DNA]</scope>
    <source>
        <strain evidence="1">CECT 8628</strain>
    </source>
</reference>
<dbReference type="SUPFAM" id="SSF47240">
    <property type="entry name" value="Ferritin-like"/>
    <property type="match status" value="1"/>
</dbReference>
<dbReference type="Pfam" id="PF05974">
    <property type="entry name" value="DUF892"/>
    <property type="match status" value="1"/>
</dbReference>
<dbReference type="CDD" id="cd07909">
    <property type="entry name" value="YciF"/>
    <property type="match status" value="1"/>
</dbReference>
<organism evidence="1 2">
    <name type="scientific">Mucilaginibacter gotjawali</name>
    <dbReference type="NCBI Taxonomy" id="1550579"/>
    <lineage>
        <taxon>Bacteria</taxon>
        <taxon>Pseudomonadati</taxon>
        <taxon>Bacteroidota</taxon>
        <taxon>Sphingobacteriia</taxon>
        <taxon>Sphingobacteriales</taxon>
        <taxon>Sphingobacteriaceae</taxon>
        <taxon>Mucilaginibacter</taxon>
    </lineage>
</organism>
<accession>A0A839SDV7</accession>